<dbReference type="Proteomes" id="UP000244937">
    <property type="component" value="Chromosome"/>
</dbReference>
<reference evidence="3 4" key="1">
    <citation type="submission" date="2018-05" db="EMBL/GenBank/DDBJ databases">
        <title>Genome sequencing of Flavobacterium sp. HYN0049.</title>
        <authorList>
            <person name="Yi H."/>
            <person name="Baek C."/>
        </authorList>
    </citation>
    <scope>NUCLEOTIDE SEQUENCE [LARGE SCALE GENOMIC DNA]</scope>
    <source>
        <strain evidence="3 4">HYN0049</strain>
    </source>
</reference>
<evidence type="ECO:0000313" key="3">
    <source>
        <dbReference type="EMBL" id="AWI27094.1"/>
    </source>
</evidence>
<accession>A0A2S1SL00</accession>
<evidence type="ECO:0000313" key="4">
    <source>
        <dbReference type="Proteomes" id="UP000244937"/>
    </source>
</evidence>
<feature type="signal peptide" evidence="1">
    <location>
        <begin position="1"/>
        <end position="19"/>
    </location>
</feature>
<dbReference type="AlphaFoldDB" id="A0A2S1SL00"/>
<dbReference type="Pfam" id="PF13568">
    <property type="entry name" value="OMP_b-brl_2"/>
    <property type="match status" value="1"/>
</dbReference>
<sequence length="181" mass="19384">MKKVILLTMFLILGSVSHAQGVHFGIKGGANFANVDGDLSNSKSITSFHGGIFVELNLTPNFSIQPEALYSSQGAKVEGFDDVNFNYVNIPVMARFYVLPKVLSIDAGPQFGFLVDDDYGNIPGDYKSKSFDFAIGAGATVNIAAGFFASARYNVGLTDASDEPGTEIKNMTAQLSLGYKF</sequence>
<dbReference type="InterPro" id="IPR011250">
    <property type="entry name" value="OMP/PagP_B-barrel"/>
</dbReference>
<proteinExistence type="predicted"/>
<dbReference type="RefSeq" id="WP_108904864.1">
    <property type="nucleotide sequence ID" value="NZ_CP029187.1"/>
</dbReference>
<feature type="domain" description="FHA" evidence="2">
    <location>
        <begin position="26"/>
        <end position="79"/>
    </location>
</feature>
<evidence type="ECO:0000256" key="1">
    <source>
        <dbReference type="SAM" id="SignalP"/>
    </source>
</evidence>
<dbReference type="EMBL" id="CP029187">
    <property type="protein sequence ID" value="AWI27094.1"/>
    <property type="molecule type" value="Genomic_DNA"/>
</dbReference>
<keyword evidence="4" id="KW-1185">Reference proteome</keyword>
<protein>
    <submittedName>
        <fullName evidence="3">PorT family protein</fullName>
    </submittedName>
</protein>
<gene>
    <name evidence="3" type="ORF">HYN49_14940</name>
</gene>
<evidence type="ECO:0000259" key="2">
    <source>
        <dbReference type="PROSITE" id="PS50006"/>
    </source>
</evidence>
<name>A0A2S1SL00_9FLAO</name>
<dbReference type="KEGG" id="fpal:HYN49_14940"/>
<dbReference type="SUPFAM" id="SSF56925">
    <property type="entry name" value="OMPA-like"/>
    <property type="match status" value="1"/>
</dbReference>
<dbReference type="InterPro" id="IPR025665">
    <property type="entry name" value="Beta-barrel_OMP_2"/>
</dbReference>
<keyword evidence="1" id="KW-0732">Signal</keyword>
<dbReference type="InterPro" id="IPR000253">
    <property type="entry name" value="FHA_dom"/>
</dbReference>
<feature type="chain" id="PRO_5015615041" evidence="1">
    <location>
        <begin position="20"/>
        <end position="181"/>
    </location>
</feature>
<dbReference type="OrthoDB" id="947434at2"/>
<organism evidence="3 4">
    <name type="scientific">Flavobacterium pallidum</name>
    <dbReference type="NCBI Taxonomy" id="2172098"/>
    <lineage>
        <taxon>Bacteria</taxon>
        <taxon>Pseudomonadati</taxon>
        <taxon>Bacteroidota</taxon>
        <taxon>Flavobacteriia</taxon>
        <taxon>Flavobacteriales</taxon>
        <taxon>Flavobacteriaceae</taxon>
        <taxon>Flavobacterium</taxon>
    </lineage>
</organism>
<dbReference type="PROSITE" id="PS50006">
    <property type="entry name" value="FHA_DOMAIN"/>
    <property type="match status" value="1"/>
</dbReference>